<dbReference type="Proteomes" id="UP000028302">
    <property type="component" value="Unassembled WGS sequence"/>
</dbReference>
<protein>
    <submittedName>
        <fullName evidence="3">Pyridine nucleotide-disulfide oxidoreductase</fullName>
    </submittedName>
</protein>
<dbReference type="SUPFAM" id="SSF51905">
    <property type="entry name" value="FAD/NAD(P)-binding domain"/>
    <property type="match status" value="1"/>
</dbReference>
<dbReference type="PRINTS" id="PR00419">
    <property type="entry name" value="ADXRDTASE"/>
</dbReference>
<dbReference type="STRING" id="1304275.C41B8_14915"/>
<dbReference type="Pfam" id="PF07992">
    <property type="entry name" value="Pyr_redox_2"/>
    <property type="match status" value="1"/>
</dbReference>
<dbReference type="AlphaFoldDB" id="A0A084IID5"/>
<gene>
    <name evidence="3" type="ORF">C41B8_14915</name>
</gene>
<feature type="domain" description="FAD/NAD(P)-binding" evidence="2">
    <location>
        <begin position="8"/>
        <end position="304"/>
    </location>
</feature>
<dbReference type="InterPro" id="IPR036188">
    <property type="entry name" value="FAD/NAD-bd_sf"/>
</dbReference>
<dbReference type="OrthoDB" id="5287468at2"/>
<sequence length="411" mass="43592">MSTELDCDVAVIGAGPAGLAAATALRQAGVNRVLVFEREPEAGGIPRHCAHPPYGVREYGRLMTGPRYARRNVAAAEAAGVDIRTRHTVVALHPGGGLDLATPDGALRVTARRVLLTTGARETPRSARLISGDRPVGVINTATLQSALYLEHFKPFEAPVIVGTELVSLSAVMSCRRAGIRPVAVIEPNPRPTARWPLTLFPRLCGIPVHLNTTLAGIAGRQRVEGVQLAGPDGSLSTLACDGVLLTGRFTSESSLARLAPHLAVDTASSGPVVDQYGRCSDPAYYAAGNVLRPIETAGWSWREGRAVAGFIAADLAYDLPGPDELVPVRVASPVKYCVPQRLVRSARPGLAELQLRVTEPVRGTLTVSDGTRPLWRASGAFLPERRIRIPLGDPAFLRAPALDIGFESPP</sequence>
<evidence type="ECO:0000313" key="3">
    <source>
        <dbReference type="EMBL" id="KEZ76469.1"/>
    </source>
</evidence>
<dbReference type="InterPro" id="IPR023753">
    <property type="entry name" value="FAD/NAD-binding_dom"/>
</dbReference>
<name>A0A084IID5_SALHC</name>
<keyword evidence="4" id="KW-1185">Reference proteome</keyword>
<dbReference type="InterPro" id="IPR051691">
    <property type="entry name" value="Metab_Enz_Cyan_OpOx_G3PDH"/>
</dbReference>
<accession>A0A084IID5</accession>
<dbReference type="GO" id="GO:0016491">
    <property type="term" value="F:oxidoreductase activity"/>
    <property type="evidence" value="ECO:0007669"/>
    <property type="project" value="UniProtKB-KW"/>
</dbReference>
<dbReference type="PATRIC" id="fig|1304275.5.peg.3048"/>
<dbReference type="EMBL" id="APNK01000029">
    <property type="protein sequence ID" value="KEZ76469.1"/>
    <property type="molecule type" value="Genomic_DNA"/>
</dbReference>
<dbReference type="PANTHER" id="PTHR42949">
    <property type="entry name" value="ANAEROBIC GLYCEROL-3-PHOSPHATE DEHYDROGENASE SUBUNIT B"/>
    <property type="match status" value="1"/>
</dbReference>
<evidence type="ECO:0000259" key="2">
    <source>
        <dbReference type="Pfam" id="PF07992"/>
    </source>
</evidence>
<organism evidence="3 4">
    <name type="scientific">Salinisphaera hydrothermalis (strain C41B8)</name>
    <dbReference type="NCBI Taxonomy" id="1304275"/>
    <lineage>
        <taxon>Bacteria</taxon>
        <taxon>Pseudomonadati</taxon>
        <taxon>Pseudomonadota</taxon>
        <taxon>Gammaproteobacteria</taxon>
        <taxon>Salinisphaerales</taxon>
        <taxon>Salinisphaeraceae</taxon>
        <taxon>Salinisphaera</taxon>
    </lineage>
</organism>
<reference evidence="3 4" key="1">
    <citation type="submission" date="2013-03" db="EMBL/GenBank/DDBJ databases">
        <title>Salinisphaera hydrothermalis C41B8 Genome Sequencing.</title>
        <authorList>
            <person name="Li C."/>
            <person name="Lai Q."/>
            <person name="Shao Z."/>
        </authorList>
    </citation>
    <scope>NUCLEOTIDE SEQUENCE [LARGE SCALE GENOMIC DNA]</scope>
    <source>
        <strain evidence="3 4">C41B8</strain>
    </source>
</reference>
<evidence type="ECO:0000256" key="1">
    <source>
        <dbReference type="ARBA" id="ARBA00023002"/>
    </source>
</evidence>
<dbReference type="RefSeq" id="WP_037339933.1">
    <property type="nucleotide sequence ID" value="NZ_APNK01000029.1"/>
</dbReference>
<comment type="caution">
    <text evidence="3">The sequence shown here is derived from an EMBL/GenBank/DDBJ whole genome shotgun (WGS) entry which is preliminary data.</text>
</comment>
<proteinExistence type="predicted"/>
<keyword evidence="1" id="KW-0560">Oxidoreductase</keyword>
<evidence type="ECO:0000313" key="4">
    <source>
        <dbReference type="Proteomes" id="UP000028302"/>
    </source>
</evidence>
<dbReference type="Gene3D" id="3.50.50.60">
    <property type="entry name" value="FAD/NAD(P)-binding domain"/>
    <property type="match status" value="2"/>
</dbReference>
<dbReference type="eggNOG" id="COG0446">
    <property type="taxonomic scope" value="Bacteria"/>
</dbReference>
<dbReference type="PANTHER" id="PTHR42949:SF3">
    <property type="entry name" value="ANAEROBIC GLYCEROL-3-PHOSPHATE DEHYDROGENASE SUBUNIT B"/>
    <property type="match status" value="1"/>
</dbReference>